<name>A0A1G6L4T7_9MICO</name>
<feature type="domain" description="NAD-dependent epimerase/dehydratase" evidence="2">
    <location>
        <begin position="81"/>
        <end position="206"/>
    </location>
</feature>
<dbReference type="InterPro" id="IPR001509">
    <property type="entry name" value="Epimerase_deHydtase"/>
</dbReference>
<keyword evidence="1" id="KW-1133">Transmembrane helix</keyword>
<dbReference type="EMBL" id="FMYH01000002">
    <property type="protein sequence ID" value="SDC37745.1"/>
    <property type="molecule type" value="Genomic_DNA"/>
</dbReference>
<dbReference type="OrthoDB" id="9795501at2"/>
<keyword evidence="4" id="KW-1185">Reference proteome</keyword>
<evidence type="ECO:0000256" key="1">
    <source>
        <dbReference type="SAM" id="Phobius"/>
    </source>
</evidence>
<accession>A0A1G6L4T7</accession>
<proteinExistence type="predicted"/>
<protein>
    <recommendedName>
        <fullName evidence="2">NAD-dependent epimerase/dehydratase domain-containing protein</fullName>
    </recommendedName>
</protein>
<dbReference type="InterPro" id="IPR036291">
    <property type="entry name" value="NAD(P)-bd_dom_sf"/>
</dbReference>
<evidence type="ECO:0000259" key="2">
    <source>
        <dbReference type="Pfam" id="PF01370"/>
    </source>
</evidence>
<keyword evidence="1" id="KW-0812">Transmembrane</keyword>
<dbReference type="Proteomes" id="UP000199039">
    <property type="component" value="Unassembled WGS sequence"/>
</dbReference>
<dbReference type="Gene3D" id="3.40.50.720">
    <property type="entry name" value="NAD(P)-binding Rossmann-like Domain"/>
    <property type="match status" value="1"/>
</dbReference>
<dbReference type="SUPFAM" id="SSF51735">
    <property type="entry name" value="NAD(P)-binding Rossmann-fold domains"/>
    <property type="match status" value="1"/>
</dbReference>
<dbReference type="AlphaFoldDB" id="A0A1G6L4T7"/>
<reference evidence="3 4" key="1">
    <citation type="submission" date="2016-09" db="EMBL/GenBank/DDBJ databases">
        <authorList>
            <person name="Capua I."/>
            <person name="De Benedictis P."/>
            <person name="Joannis T."/>
            <person name="Lombin L.H."/>
            <person name="Cattoli G."/>
        </authorList>
    </citation>
    <scope>NUCLEOTIDE SEQUENCE [LARGE SCALE GENOMIC DNA]</scope>
    <source>
        <strain evidence="3 4">ISLP-3</strain>
    </source>
</reference>
<evidence type="ECO:0000313" key="4">
    <source>
        <dbReference type="Proteomes" id="UP000199039"/>
    </source>
</evidence>
<dbReference type="Pfam" id="PF01370">
    <property type="entry name" value="Epimerase"/>
    <property type="match status" value="1"/>
</dbReference>
<evidence type="ECO:0000313" key="3">
    <source>
        <dbReference type="EMBL" id="SDC37745.1"/>
    </source>
</evidence>
<feature type="transmembrane region" description="Helical" evidence="1">
    <location>
        <begin position="318"/>
        <end position="337"/>
    </location>
</feature>
<dbReference type="STRING" id="1814289.SAMN05216410_1754"/>
<keyword evidence="1" id="KW-0472">Membrane</keyword>
<organism evidence="3 4">
    <name type="scientific">Sanguibacter gelidistatuariae</name>
    <dbReference type="NCBI Taxonomy" id="1814289"/>
    <lineage>
        <taxon>Bacteria</taxon>
        <taxon>Bacillati</taxon>
        <taxon>Actinomycetota</taxon>
        <taxon>Actinomycetes</taxon>
        <taxon>Micrococcales</taxon>
        <taxon>Sanguibacteraceae</taxon>
        <taxon>Sanguibacter</taxon>
    </lineage>
</organism>
<dbReference type="RefSeq" id="WP_093182399.1">
    <property type="nucleotide sequence ID" value="NZ_FMYH01000002.1"/>
</dbReference>
<sequence length="344" mass="35840">MPTRPVRSGRTNVVVVGDSPTARGIRNRLRASGADSTTGESGADPVRFAGARAVVLVGHTGDFARVTSRRAAERRGELVAGLEQDLADAAAAGVEHVVAISSAMVNGAEPDRPVINDDEPRQPVVDDSYAGDLLTFEATIERVASTLADVLVTVLRPAVLVGPDIDTLMTRHFEAPRVLTIRGARRGWQFAHVEDVADAVGVVVAAGLTGHLTLGALRDGEPDVLEPEEVTTIAGMRGIDLPAASAFGTAERLHRVGVLPAPASDMSYAVYPWTVSASILHDAGWSPSWSSEACLRALLAQIRGRVGVAGRRVGGRDAAALGAAGAAVALLGTAAIWKQARGRR</sequence>
<gene>
    <name evidence="3" type="ORF">SAMN05216410_1754</name>
</gene>